<name>A0ABN2QG68_9ACTN</name>
<accession>A0ABN2QG68</accession>
<dbReference type="Gene3D" id="3.40.710.10">
    <property type="entry name" value="DD-peptidase/beta-lactamase superfamily"/>
    <property type="match status" value="1"/>
</dbReference>
<evidence type="ECO:0000256" key="4">
    <source>
        <dbReference type="ARBA" id="ARBA00022679"/>
    </source>
</evidence>
<dbReference type="Pfam" id="PF00905">
    <property type="entry name" value="Transpeptidase"/>
    <property type="match status" value="1"/>
</dbReference>
<dbReference type="InterPro" id="IPR023346">
    <property type="entry name" value="Lysozyme-like_dom_sf"/>
</dbReference>
<keyword evidence="14" id="KW-1185">Reference proteome</keyword>
<dbReference type="InterPro" id="IPR050396">
    <property type="entry name" value="Glycosyltr_51/Transpeptidase"/>
</dbReference>
<evidence type="ECO:0008006" key="15">
    <source>
        <dbReference type="Google" id="ProtNLM"/>
    </source>
</evidence>
<feature type="domain" description="Glycosyl transferase family 51" evidence="12">
    <location>
        <begin position="97"/>
        <end position="272"/>
    </location>
</feature>
<evidence type="ECO:0000259" key="11">
    <source>
        <dbReference type="Pfam" id="PF00905"/>
    </source>
</evidence>
<reference evidence="13 14" key="1">
    <citation type="journal article" date="2019" name="Int. J. Syst. Evol. Microbiol.">
        <title>The Global Catalogue of Microorganisms (GCM) 10K type strain sequencing project: providing services to taxonomists for standard genome sequencing and annotation.</title>
        <authorList>
            <consortium name="The Broad Institute Genomics Platform"/>
            <consortium name="The Broad Institute Genome Sequencing Center for Infectious Disease"/>
            <person name="Wu L."/>
            <person name="Ma J."/>
        </authorList>
    </citation>
    <scope>NUCLEOTIDE SEQUENCE [LARGE SCALE GENOMIC DNA]</scope>
    <source>
        <strain evidence="13 14">JCM 15309</strain>
    </source>
</reference>
<keyword evidence="4" id="KW-0808">Transferase</keyword>
<keyword evidence="10" id="KW-0812">Transmembrane</keyword>
<comment type="catalytic activity">
    <reaction evidence="8">
        <text>[GlcNAc-(1-&gt;4)-Mur2Ac(oyl-L-Ala-gamma-D-Glu-L-Lys-D-Ala-D-Ala)](n)-di-trans,octa-cis-undecaprenyl diphosphate + beta-D-GlcNAc-(1-&gt;4)-Mur2Ac(oyl-L-Ala-gamma-D-Glu-L-Lys-D-Ala-D-Ala)-di-trans,octa-cis-undecaprenyl diphosphate = [GlcNAc-(1-&gt;4)-Mur2Ac(oyl-L-Ala-gamma-D-Glu-L-Lys-D-Ala-D-Ala)](n+1)-di-trans,octa-cis-undecaprenyl diphosphate + di-trans,octa-cis-undecaprenyl diphosphate + H(+)</text>
        <dbReference type="Rhea" id="RHEA:23708"/>
        <dbReference type="Rhea" id="RHEA-COMP:9602"/>
        <dbReference type="Rhea" id="RHEA-COMP:9603"/>
        <dbReference type="ChEBI" id="CHEBI:15378"/>
        <dbReference type="ChEBI" id="CHEBI:58405"/>
        <dbReference type="ChEBI" id="CHEBI:60033"/>
        <dbReference type="ChEBI" id="CHEBI:78435"/>
        <dbReference type="EC" id="2.4.99.28"/>
    </reaction>
</comment>
<keyword evidence="10" id="KW-1133">Transmembrane helix</keyword>
<evidence type="ECO:0000313" key="14">
    <source>
        <dbReference type="Proteomes" id="UP001500571"/>
    </source>
</evidence>
<keyword evidence="10" id="KW-0472">Membrane</keyword>
<sequence length="778" mass="82056">MSSPTPQSNGSGRRRAPAKKAPAGGRGSTSKTAKKPPRTVKGWLLWLLKWGLVAALGLVVVLAIVLFVAYQKTTIPSPNKAFQTQTTSIYYAGGKSKIGQFAVQNRESIPYSQMPDCMKQGVVDAENRSFWTDKGIDPKGIIRAAFSNAKGGQTTQGASTITQQYVKILYLNQERTYTRKIKEAFLSLKLQRTLSKQQILEGYLNTIYFGRGAYGIQAASQAYFDKPAAKLDLQQCAVLSAVLNNPYGLDPNNGDASKAALLARYRYVLNSMANVGDITDTQAAQAETALPKFPKAKASSAKGGQKGHMLTMVESELHSLGFSDQEISGGGLRVTTTFDKQAMANAEEAVKEVAPKETKDGSAKITDKQLHVGVASVVPGTGALVGFYGGQDFLKSEINWASAGGMAGSTMKPFTLATALENGYSLKDTFDGNSPFTYPGSTLQVHNEGEQAGEANGHSYGAHITATTALEQSVNTAFVDMSSSIPNGPKKIYATATKMGLAPEKPEKDLPGIPARTPDLSPKDSLITLGRAQVSPINMANAYATIAAGGKRADVHVITKVVDRSGTVRYQYKNHTQQAIGADIAADTGYAMQQVVKSGTGRSALALGRPAAGKTGTATNDKGQVSSAWFVGMTPQLSTAVVYVRGTGREQLDGWMPSYFGADYPTDTWLAVMNRDLEGQPVEDFPPPANVDGKAPTSGHDPVPTQAPPPPKPTKTKTPKPTKTTAPPPPATTSAAPPPPSSSAPPTPPPTSPTIGVTPQPTTPGPGSGGPNQRAKLD</sequence>
<keyword evidence="3" id="KW-0328">Glycosyltransferase</keyword>
<dbReference type="PANTHER" id="PTHR32282:SF34">
    <property type="entry name" value="PENICILLIN-BINDING PROTEIN 1A"/>
    <property type="match status" value="1"/>
</dbReference>
<evidence type="ECO:0000259" key="12">
    <source>
        <dbReference type="Pfam" id="PF00912"/>
    </source>
</evidence>
<keyword evidence="6" id="KW-0511">Multifunctional enzyme</keyword>
<dbReference type="RefSeq" id="WP_344042774.1">
    <property type="nucleotide sequence ID" value="NZ_BAAAPB010000001.1"/>
</dbReference>
<evidence type="ECO:0000313" key="13">
    <source>
        <dbReference type="EMBL" id="GAA1951677.1"/>
    </source>
</evidence>
<dbReference type="SUPFAM" id="SSF53955">
    <property type="entry name" value="Lysozyme-like"/>
    <property type="match status" value="1"/>
</dbReference>
<feature type="region of interest" description="Disordered" evidence="9">
    <location>
        <begin position="679"/>
        <end position="778"/>
    </location>
</feature>
<organism evidence="13 14">
    <name type="scientific">Nocardioides panacihumi</name>
    <dbReference type="NCBI Taxonomy" id="400774"/>
    <lineage>
        <taxon>Bacteria</taxon>
        <taxon>Bacillati</taxon>
        <taxon>Actinomycetota</taxon>
        <taxon>Actinomycetes</taxon>
        <taxon>Propionibacteriales</taxon>
        <taxon>Nocardioidaceae</taxon>
        <taxon>Nocardioides</taxon>
    </lineage>
</organism>
<dbReference type="SUPFAM" id="SSF56601">
    <property type="entry name" value="beta-lactamase/transpeptidase-like"/>
    <property type="match status" value="1"/>
</dbReference>
<feature type="region of interest" description="Disordered" evidence="9">
    <location>
        <begin position="1"/>
        <end position="35"/>
    </location>
</feature>
<evidence type="ECO:0000256" key="10">
    <source>
        <dbReference type="SAM" id="Phobius"/>
    </source>
</evidence>
<evidence type="ECO:0000256" key="5">
    <source>
        <dbReference type="ARBA" id="ARBA00022801"/>
    </source>
</evidence>
<evidence type="ECO:0000256" key="1">
    <source>
        <dbReference type="ARBA" id="ARBA00022645"/>
    </source>
</evidence>
<comment type="caution">
    <text evidence="13">The sequence shown here is derived from an EMBL/GenBank/DDBJ whole genome shotgun (WGS) entry which is preliminary data.</text>
</comment>
<evidence type="ECO:0000256" key="6">
    <source>
        <dbReference type="ARBA" id="ARBA00023268"/>
    </source>
</evidence>
<dbReference type="InterPro" id="IPR001460">
    <property type="entry name" value="PCN-bd_Tpept"/>
</dbReference>
<keyword evidence="1" id="KW-0121">Carboxypeptidase</keyword>
<dbReference type="Gene3D" id="1.10.3810.10">
    <property type="entry name" value="Biosynthetic peptidoglycan transglycosylase-like"/>
    <property type="match status" value="1"/>
</dbReference>
<dbReference type="InterPro" id="IPR001264">
    <property type="entry name" value="Glyco_trans_51"/>
</dbReference>
<feature type="compositionally biased region" description="Pro residues" evidence="9">
    <location>
        <begin position="726"/>
        <end position="752"/>
    </location>
</feature>
<evidence type="ECO:0000256" key="3">
    <source>
        <dbReference type="ARBA" id="ARBA00022676"/>
    </source>
</evidence>
<dbReference type="InterPro" id="IPR012338">
    <property type="entry name" value="Beta-lactam/transpept-like"/>
</dbReference>
<gene>
    <name evidence="13" type="ORF">GCM10009798_08660</name>
</gene>
<dbReference type="Proteomes" id="UP001500571">
    <property type="component" value="Unassembled WGS sequence"/>
</dbReference>
<feature type="compositionally biased region" description="Polar residues" evidence="9">
    <location>
        <begin position="1"/>
        <end position="11"/>
    </location>
</feature>
<dbReference type="PANTHER" id="PTHR32282">
    <property type="entry name" value="BINDING PROTEIN TRANSPEPTIDASE, PUTATIVE-RELATED"/>
    <property type="match status" value="1"/>
</dbReference>
<keyword evidence="5" id="KW-0378">Hydrolase</keyword>
<protein>
    <recommendedName>
        <fullName evidence="15">Penicillin-insensitive transglycosylase</fullName>
    </recommendedName>
</protein>
<proteinExistence type="predicted"/>
<dbReference type="Pfam" id="PF00912">
    <property type="entry name" value="Transgly"/>
    <property type="match status" value="1"/>
</dbReference>
<feature type="transmembrane region" description="Helical" evidence="10">
    <location>
        <begin position="43"/>
        <end position="70"/>
    </location>
</feature>
<dbReference type="EMBL" id="BAAAPB010000001">
    <property type="protein sequence ID" value="GAA1951677.1"/>
    <property type="molecule type" value="Genomic_DNA"/>
</dbReference>
<evidence type="ECO:0000256" key="7">
    <source>
        <dbReference type="ARBA" id="ARBA00034000"/>
    </source>
</evidence>
<feature type="domain" description="Penicillin-binding protein transpeptidase" evidence="11">
    <location>
        <begin position="381"/>
        <end position="642"/>
    </location>
</feature>
<evidence type="ECO:0000256" key="2">
    <source>
        <dbReference type="ARBA" id="ARBA00022670"/>
    </source>
</evidence>
<dbReference type="InterPro" id="IPR036950">
    <property type="entry name" value="PBP_transglycosylase"/>
</dbReference>
<feature type="region of interest" description="Disordered" evidence="9">
    <location>
        <begin position="503"/>
        <end position="522"/>
    </location>
</feature>
<evidence type="ECO:0000256" key="8">
    <source>
        <dbReference type="ARBA" id="ARBA00049902"/>
    </source>
</evidence>
<keyword evidence="2" id="KW-0645">Protease</keyword>
<comment type="catalytic activity">
    <reaction evidence="7">
        <text>Preferential cleavage: (Ac)2-L-Lys-D-Ala-|-D-Ala. Also transpeptidation of peptidyl-alanyl moieties that are N-acyl substituents of D-alanine.</text>
        <dbReference type="EC" id="3.4.16.4"/>
    </reaction>
</comment>
<evidence type="ECO:0000256" key="9">
    <source>
        <dbReference type="SAM" id="MobiDB-lite"/>
    </source>
</evidence>